<sequence length="164" mass="18313">MLAIVSSLPSTKPVISHCFNASFSELASSNQASHLTTVDCSSPVSTISSSRGINTTRSDFCTLSKTTTKALSHSKKHTSPSYASAPELMSPPLGFFTHLYQKNPDVLQISVSRQYRRINSERGIRICDFSLADICISSEFFNFYIHNYLYDAFVETKKIYEIFS</sequence>
<gene>
    <name evidence="1" type="ORF">OLEA9_A095621</name>
</gene>
<dbReference type="AlphaFoldDB" id="A0A8S0SV11"/>
<dbReference type="Gramene" id="OE9A095621T2">
    <property type="protein sequence ID" value="OE9A095621C2"/>
    <property type="gene ID" value="OE9A095621"/>
</dbReference>
<reference evidence="1 2" key="1">
    <citation type="submission" date="2019-12" db="EMBL/GenBank/DDBJ databases">
        <authorList>
            <person name="Alioto T."/>
            <person name="Alioto T."/>
            <person name="Gomez Garrido J."/>
        </authorList>
    </citation>
    <scope>NUCLEOTIDE SEQUENCE [LARGE SCALE GENOMIC DNA]</scope>
</reference>
<organism evidence="1 2">
    <name type="scientific">Olea europaea subsp. europaea</name>
    <dbReference type="NCBI Taxonomy" id="158383"/>
    <lineage>
        <taxon>Eukaryota</taxon>
        <taxon>Viridiplantae</taxon>
        <taxon>Streptophyta</taxon>
        <taxon>Embryophyta</taxon>
        <taxon>Tracheophyta</taxon>
        <taxon>Spermatophyta</taxon>
        <taxon>Magnoliopsida</taxon>
        <taxon>eudicotyledons</taxon>
        <taxon>Gunneridae</taxon>
        <taxon>Pentapetalae</taxon>
        <taxon>asterids</taxon>
        <taxon>lamiids</taxon>
        <taxon>Lamiales</taxon>
        <taxon>Oleaceae</taxon>
        <taxon>Oleeae</taxon>
        <taxon>Olea</taxon>
    </lineage>
</organism>
<name>A0A8S0SV11_OLEEU</name>
<proteinExistence type="predicted"/>
<dbReference type="EMBL" id="CACTIH010005539">
    <property type="protein sequence ID" value="CAA2996988.1"/>
    <property type="molecule type" value="Genomic_DNA"/>
</dbReference>
<comment type="caution">
    <text evidence="1">The sequence shown here is derived from an EMBL/GenBank/DDBJ whole genome shotgun (WGS) entry which is preliminary data.</text>
</comment>
<dbReference type="Proteomes" id="UP000594638">
    <property type="component" value="Unassembled WGS sequence"/>
</dbReference>
<accession>A0A8S0SV11</accession>
<protein>
    <submittedName>
        <fullName evidence="1">Uncharacterized protein</fullName>
    </submittedName>
</protein>
<evidence type="ECO:0000313" key="1">
    <source>
        <dbReference type="EMBL" id="CAA2996988.1"/>
    </source>
</evidence>
<keyword evidence="2" id="KW-1185">Reference proteome</keyword>
<evidence type="ECO:0000313" key="2">
    <source>
        <dbReference type="Proteomes" id="UP000594638"/>
    </source>
</evidence>